<dbReference type="InParanoid" id="Q5BC68"/>
<dbReference type="AlphaFoldDB" id="Q5BC68"/>
<proteinExistence type="predicted"/>
<reference evidence="2" key="2">
    <citation type="journal article" date="2009" name="Fungal Genet. Biol.">
        <title>The 2008 update of the Aspergillus nidulans genome annotation: a community effort.</title>
        <authorList>
            <person name="Wortman J.R."/>
            <person name="Gilsenan J.M."/>
            <person name="Joardar V."/>
            <person name="Deegan J."/>
            <person name="Clutterbuck J."/>
            <person name="Andersen M.R."/>
            <person name="Archer D."/>
            <person name="Bencina M."/>
            <person name="Braus G."/>
            <person name="Coutinho P."/>
            <person name="von Dohren H."/>
            <person name="Doonan J."/>
            <person name="Driessen A.J."/>
            <person name="Durek P."/>
            <person name="Espeso E."/>
            <person name="Fekete E."/>
            <person name="Flipphi M."/>
            <person name="Estrada C.G."/>
            <person name="Geysens S."/>
            <person name="Goldman G."/>
            <person name="de Groot P.W."/>
            <person name="Hansen K."/>
            <person name="Harris S.D."/>
            <person name="Heinekamp T."/>
            <person name="Helmstaedt K."/>
            <person name="Henrissat B."/>
            <person name="Hofmann G."/>
            <person name="Homan T."/>
            <person name="Horio T."/>
            <person name="Horiuchi H."/>
            <person name="James S."/>
            <person name="Jones M."/>
            <person name="Karaffa L."/>
            <person name="Karanyi Z."/>
            <person name="Kato M."/>
            <person name="Keller N."/>
            <person name="Kelly D.E."/>
            <person name="Kiel J.A."/>
            <person name="Kim J.M."/>
            <person name="van der Klei I.J."/>
            <person name="Klis F.M."/>
            <person name="Kovalchuk A."/>
            <person name="Krasevec N."/>
            <person name="Kubicek C.P."/>
            <person name="Liu B."/>
            <person name="Maccabe A."/>
            <person name="Meyer V."/>
            <person name="Mirabito P."/>
            <person name="Miskei M."/>
            <person name="Mos M."/>
            <person name="Mullins J."/>
            <person name="Nelson D.R."/>
            <person name="Nielsen J."/>
            <person name="Oakley B.R."/>
            <person name="Osmani S.A."/>
            <person name="Pakula T."/>
            <person name="Paszewski A."/>
            <person name="Paulsen I."/>
            <person name="Pilsyk S."/>
            <person name="Pocsi I."/>
            <person name="Punt P.J."/>
            <person name="Ram A.F."/>
            <person name="Ren Q."/>
            <person name="Robellet X."/>
            <person name="Robson G."/>
            <person name="Seiboth B."/>
            <person name="van Solingen P."/>
            <person name="Specht T."/>
            <person name="Sun J."/>
            <person name="Taheri-Talesh N."/>
            <person name="Takeshita N."/>
            <person name="Ussery D."/>
            <person name="vanKuyk P.A."/>
            <person name="Visser H."/>
            <person name="van de Vondervoort P.J."/>
            <person name="de Vries R.P."/>
            <person name="Walton J."/>
            <person name="Xiang X."/>
            <person name="Xiong Y."/>
            <person name="Zeng A.P."/>
            <person name="Brandt B.W."/>
            <person name="Cornell M.J."/>
            <person name="van den Hondel C.A."/>
            <person name="Visser J."/>
            <person name="Oliver S.G."/>
            <person name="Turner G."/>
        </authorList>
    </citation>
    <scope>GENOME REANNOTATION</scope>
    <source>
        <strain evidence="2">FGSC A4 / ATCC 38163 / CBS 112.46 / NRRL 194 / M139</strain>
    </source>
</reference>
<dbReference type="HOGENOM" id="CLU_027893_1_0_1"/>
<dbReference type="OrthoDB" id="4442598at2759"/>
<keyword evidence="2" id="KW-1185">Reference proteome</keyword>
<sequence>MPSQLAVCRIPSAFNSANAHKIFEPPVVFQGALERCERGSTDGDILAFINGLEARLKLIDGGNHVAAHIHHMGIRYACSALSEPSLRHHLQSYLAAGGKTLGLYESLALVERLLSALQTLSFQDPKRDVSGLLRLVTGEAGPESPSLHRILFWARNDVSPMSVGGYLSLLVRAKDDTIRHKIWNEYLQRTVRNRSPIFREYQSAYVYAMSLVDAGDSPGAVSALKQVSVLARNDLPGISHFERVRDLLEDDAIKEVLSQIVSEREYAKILDIKLSDIEQRLGITWLNDLEPDESLHLGLSDNRAASDQPIFDMDGDSSGYESPERLVAEIRAHGNSKSIADYCKIADLLDDYEGSLIPISIESWPTSDTKFYWTPQRSPLELGKAISVSDYSQDVLLSKVGLARVIASKEESPYALVQTLHLIQLGYLLAERPRSSEEGSDVSPRLEETGYLVAWDRAYARMLVVFAGTCRGPVDAAIEFGDISEPSAVRAIARVEPLNNAWAVGPKTRIFRYRLEQDPSPDLFLNMQT</sequence>
<evidence type="ECO:0000313" key="1">
    <source>
        <dbReference type="EMBL" id="CBF85712.1"/>
    </source>
</evidence>
<name>Q5BC68_EMENI</name>
<reference evidence="2" key="1">
    <citation type="journal article" date="2005" name="Nature">
        <title>Sequencing of Aspergillus nidulans and comparative analysis with A. fumigatus and A. oryzae.</title>
        <authorList>
            <person name="Galagan J.E."/>
            <person name="Calvo S.E."/>
            <person name="Cuomo C."/>
            <person name="Ma L.J."/>
            <person name="Wortman J.R."/>
            <person name="Batzoglou S."/>
            <person name="Lee S.I."/>
            <person name="Basturkmen M."/>
            <person name="Spevak C.C."/>
            <person name="Clutterbuck J."/>
            <person name="Kapitonov V."/>
            <person name="Jurka J."/>
            <person name="Scazzocchio C."/>
            <person name="Farman M."/>
            <person name="Butler J."/>
            <person name="Purcell S."/>
            <person name="Harris S."/>
            <person name="Braus G.H."/>
            <person name="Draht O."/>
            <person name="Busch S."/>
            <person name="D'Enfert C."/>
            <person name="Bouchier C."/>
            <person name="Goldman G.H."/>
            <person name="Bell-Pedersen D."/>
            <person name="Griffiths-Jones S."/>
            <person name="Doonan J.H."/>
            <person name="Yu J."/>
            <person name="Vienken K."/>
            <person name="Pain A."/>
            <person name="Freitag M."/>
            <person name="Selker E.U."/>
            <person name="Archer D.B."/>
            <person name="Penalva M.A."/>
            <person name="Oakley B.R."/>
            <person name="Momany M."/>
            <person name="Tanaka T."/>
            <person name="Kumagai T."/>
            <person name="Asai K."/>
            <person name="Machida M."/>
            <person name="Nierman W.C."/>
            <person name="Denning D.W."/>
            <person name="Caddick M."/>
            <person name="Hynes M."/>
            <person name="Paoletti M."/>
            <person name="Fischer R."/>
            <person name="Miller B."/>
            <person name="Dyer P."/>
            <person name="Sachs M.S."/>
            <person name="Osmani S.A."/>
            <person name="Birren B.W."/>
        </authorList>
    </citation>
    <scope>NUCLEOTIDE SEQUENCE [LARGE SCALE GENOMIC DNA]</scope>
    <source>
        <strain evidence="2">FGSC A4 / ATCC 38163 / CBS 112.46 / NRRL 194 / M139</strain>
    </source>
</reference>
<accession>Q5BC68</accession>
<dbReference type="eggNOG" id="ENOG502RNIF">
    <property type="taxonomic scope" value="Eukaryota"/>
</dbReference>
<dbReference type="Proteomes" id="UP000000560">
    <property type="component" value="Chromosome VII"/>
</dbReference>
<dbReference type="KEGG" id="ani:ANIA_01862"/>
<organism evidence="1 2">
    <name type="scientific">Emericella nidulans (strain FGSC A4 / ATCC 38163 / CBS 112.46 / NRRL 194 / M139)</name>
    <name type="common">Aspergillus nidulans</name>
    <dbReference type="NCBI Taxonomy" id="227321"/>
    <lineage>
        <taxon>Eukaryota</taxon>
        <taxon>Fungi</taxon>
        <taxon>Dikarya</taxon>
        <taxon>Ascomycota</taxon>
        <taxon>Pezizomycotina</taxon>
        <taxon>Eurotiomycetes</taxon>
        <taxon>Eurotiomycetidae</taxon>
        <taxon>Eurotiales</taxon>
        <taxon>Aspergillaceae</taxon>
        <taxon>Aspergillus</taxon>
        <taxon>Aspergillus subgen. Nidulantes</taxon>
    </lineage>
</organism>
<accession>C8VKG1</accession>
<dbReference type="RefSeq" id="XP_659466.1">
    <property type="nucleotide sequence ID" value="XM_654374.2"/>
</dbReference>
<protein>
    <submittedName>
        <fullName evidence="1">Uncharacterized protein</fullName>
    </submittedName>
</protein>
<dbReference type="EMBL" id="BN001307">
    <property type="protein sequence ID" value="CBF85712.1"/>
    <property type="molecule type" value="Genomic_DNA"/>
</dbReference>
<dbReference type="GeneID" id="2875389"/>
<evidence type="ECO:0000313" key="2">
    <source>
        <dbReference type="Proteomes" id="UP000000560"/>
    </source>
</evidence>
<gene>
    <name evidence="1" type="ORF">ANIA_01862</name>
</gene>
<dbReference type="STRING" id="227321.Q5BC68"/>
<dbReference type="OMA" id="EDISQHC"/>